<evidence type="ECO:0000256" key="4">
    <source>
        <dbReference type="ARBA" id="ARBA00022989"/>
    </source>
</evidence>
<evidence type="ECO:0000256" key="5">
    <source>
        <dbReference type="ARBA" id="ARBA00023136"/>
    </source>
</evidence>
<dbReference type="PANTHER" id="PTHR23513:SF6">
    <property type="entry name" value="MAJOR FACILITATOR SUPERFAMILY ASSOCIATED DOMAIN-CONTAINING PROTEIN"/>
    <property type="match status" value="1"/>
</dbReference>
<dbReference type="SUPFAM" id="SSF103473">
    <property type="entry name" value="MFS general substrate transporter"/>
    <property type="match status" value="1"/>
</dbReference>
<feature type="transmembrane region" description="Helical" evidence="6">
    <location>
        <begin position="356"/>
        <end position="375"/>
    </location>
</feature>
<dbReference type="GO" id="GO:0022857">
    <property type="term" value="F:transmembrane transporter activity"/>
    <property type="evidence" value="ECO:0007669"/>
    <property type="project" value="InterPro"/>
</dbReference>
<keyword evidence="2" id="KW-1003">Cell membrane</keyword>
<dbReference type="Gene3D" id="1.20.1250.20">
    <property type="entry name" value="MFS general substrate transporter like domains"/>
    <property type="match status" value="1"/>
</dbReference>
<evidence type="ECO:0000256" key="1">
    <source>
        <dbReference type="ARBA" id="ARBA00004651"/>
    </source>
</evidence>
<feature type="transmembrane region" description="Helical" evidence="6">
    <location>
        <begin position="50"/>
        <end position="72"/>
    </location>
</feature>
<evidence type="ECO:0000256" key="6">
    <source>
        <dbReference type="SAM" id="Phobius"/>
    </source>
</evidence>
<evidence type="ECO:0000256" key="2">
    <source>
        <dbReference type="ARBA" id="ARBA00022475"/>
    </source>
</evidence>
<comment type="subcellular location">
    <subcellularLocation>
        <location evidence="1">Cell membrane</location>
        <topology evidence="1">Multi-pass membrane protein</topology>
    </subcellularLocation>
</comment>
<protein>
    <recommendedName>
        <fullName evidence="7">Major facilitator superfamily (MFS) profile domain-containing protein</fullName>
    </recommendedName>
</protein>
<feature type="transmembrane region" description="Helical" evidence="6">
    <location>
        <begin position="381"/>
        <end position="401"/>
    </location>
</feature>
<organism evidence="8">
    <name type="scientific">uncultured Thermomicrobiales bacterium</name>
    <dbReference type="NCBI Taxonomy" id="1645740"/>
    <lineage>
        <taxon>Bacteria</taxon>
        <taxon>Pseudomonadati</taxon>
        <taxon>Thermomicrobiota</taxon>
        <taxon>Thermomicrobia</taxon>
        <taxon>Thermomicrobiales</taxon>
        <taxon>environmental samples</taxon>
    </lineage>
</organism>
<proteinExistence type="predicted"/>
<dbReference type="InterPro" id="IPR020846">
    <property type="entry name" value="MFS_dom"/>
</dbReference>
<dbReference type="PANTHER" id="PTHR23513">
    <property type="entry name" value="INTEGRAL MEMBRANE EFFLUX PROTEIN-RELATED"/>
    <property type="match status" value="1"/>
</dbReference>
<feature type="transmembrane region" description="Helical" evidence="6">
    <location>
        <begin position="260"/>
        <end position="282"/>
    </location>
</feature>
<evidence type="ECO:0000313" key="8">
    <source>
        <dbReference type="EMBL" id="CAA9564815.1"/>
    </source>
</evidence>
<feature type="transmembrane region" description="Helical" evidence="6">
    <location>
        <begin position="223"/>
        <end position="248"/>
    </location>
</feature>
<keyword evidence="4 6" id="KW-1133">Transmembrane helix</keyword>
<feature type="domain" description="Major facilitator superfamily (MFS) profile" evidence="7">
    <location>
        <begin position="223"/>
        <end position="424"/>
    </location>
</feature>
<evidence type="ECO:0000256" key="3">
    <source>
        <dbReference type="ARBA" id="ARBA00022692"/>
    </source>
</evidence>
<dbReference type="InterPro" id="IPR036259">
    <property type="entry name" value="MFS_trans_sf"/>
</dbReference>
<feature type="transmembrane region" description="Helical" evidence="6">
    <location>
        <begin position="152"/>
        <end position="169"/>
    </location>
</feature>
<dbReference type="EMBL" id="CADCWE010000262">
    <property type="protein sequence ID" value="CAA9564815.1"/>
    <property type="molecule type" value="Genomic_DNA"/>
</dbReference>
<dbReference type="GO" id="GO:0005886">
    <property type="term" value="C:plasma membrane"/>
    <property type="evidence" value="ECO:0007669"/>
    <property type="project" value="UniProtKB-SubCell"/>
</dbReference>
<reference evidence="8" key="1">
    <citation type="submission" date="2020-02" db="EMBL/GenBank/DDBJ databases">
        <authorList>
            <person name="Meier V. D."/>
        </authorList>
    </citation>
    <scope>NUCLEOTIDE SEQUENCE</scope>
    <source>
        <strain evidence="8">AVDCRST_MAG73</strain>
    </source>
</reference>
<gene>
    <name evidence="8" type="ORF">AVDCRST_MAG73-4061</name>
</gene>
<dbReference type="AlphaFoldDB" id="A0A6J4V435"/>
<feature type="transmembrane region" description="Helical" evidence="6">
    <location>
        <begin position="108"/>
        <end position="131"/>
    </location>
</feature>
<keyword evidence="5 6" id="KW-0472">Membrane</keyword>
<dbReference type="InterPro" id="IPR011701">
    <property type="entry name" value="MFS"/>
</dbReference>
<name>A0A6J4V435_9BACT</name>
<dbReference type="PROSITE" id="PS50850">
    <property type="entry name" value="MFS"/>
    <property type="match status" value="1"/>
</dbReference>
<dbReference type="CDD" id="cd06173">
    <property type="entry name" value="MFS_MefA_like"/>
    <property type="match status" value="1"/>
</dbReference>
<sequence>MDARSVGLWQNPDFLRLWAGQTASMLGSQVTVLALPLTAALVLDASATQMGVLAAAGSIPALLAGPLAGVWADRARRRPLLVGADVGRAVVLGTVPVAALTTGLRVEYLWAVAFLSGLLTTLFDVTHASLLPALVRRDQLVEGNSKLEVSRSGALIAGPGLAGLLLHVATAPVAILVDAFSFLVSAGFIVRIRTPEPARAKGGGPGLWVEAREGLRTVLGDPVLSAMATSLCLFNLFSGLLGAVYILFVTREVGVDQAELGLVYAVGGASFLVGASGAGWVAKRLGVGGAIVWGACVSDAAFLLVPLAGGPHALAVFLLTAARFVATLGGPVTAINQLSLRQALTADRLLGRVNGAMLAIALGTAPLGALIGGVLGDTIGLRPAVFVGALGIQLGFVRLLVSPVRHLRIAPDGAVAATTDPIAT</sequence>
<dbReference type="Pfam" id="PF07690">
    <property type="entry name" value="MFS_1"/>
    <property type="match status" value="1"/>
</dbReference>
<feature type="transmembrane region" description="Helical" evidence="6">
    <location>
        <begin position="289"/>
        <end position="308"/>
    </location>
</feature>
<accession>A0A6J4V435</accession>
<keyword evidence="3 6" id="KW-0812">Transmembrane</keyword>
<evidence type="ECO:0000259" key="7">
    <source>
        <dbReference type="PROSITE" id="PS50850"/>
    </source>
</evidence>